<organism evidence="1 2">
    <name type="scientific">Ascodesmis nigricans</name>
    <dbReference type="NCBI Taxonomy" id="341454"/>
    <lineage>
        <taxon>Eukaryota</taxon>
        <taxon>Fungi</taxon>
        <taxon>Dikarya</taxon>
        <taxon>Ascomycota</taxon>
        <taxon>Pezizomycotina</taxon>
        <taxon>Pezizomycetes</taxon>
        <taxon>Pezizales</taxon>
        <taxon>Ascodesmidaceae</taxon>
        <taxon>Ascodesmis</taxon>
    </lineage>
</organism>
<evidence type="ECO:0000313" key="1">
    <source>
        <dbReference type="EMBL" id="TGZ80564.1"/>
    </source>
</evidence>
<name>A0A4S2MVK4_9PEZI</name>
<sequence length="367" mass="40523">MAMTSLATSQYPTPTMTIVPASSVNRHVQPAYQQPQQQVVQTRVVQVTQTKTDDGNNPVLRKFVNFKNLTERSRTRQSWEHCEHLDINLNPEELEQKVREHDVPGRDLITCFGNLGTFRQKHVRSYEHKLNARESDPGNWYWVLEALGEVRDHTTFTVNTFWAIFRRSPRNGNQQPPTRQIVVHNDPTQILTAGQQPGQTLVVSSPLAITGPVSSQLALPAPPSVTANAYPSSTTGSVYQVPQSTVPPAQYESTTTTQTTTYQPAATATSYGTGLLGATPAGNSYPRQIPGSGYRASEHDVLQYTGPESSSNHHRYLEMLVFTAHKCPILTTLLCLGGPKAAPMQPLPQMLLVLSVTGKILMILTSR</sequence>
<gene>
    <name evidence="1" type="ORF">EX30DRAFT_54559</name>
</gene>
<reference evidence="1 2" key="1">
    <citation type="submission" date="2019-04" db="EMBL/GenBank/DDBJ databases">
        <title>Comparative genomics and transcriptomics to analyze fruiting body development in filamentous ascomycetes.</title>
        <authorList>
            <consortium name="DOE Joint Genome Institute"/>
            <person name="Lutkenhaus R."/>
            <person name="Traeger S."/>
            <person name="Breuer J."/>
            <person name="Kuo A."/>
            <person name="Lipzen A."/>
            <person name="Pangilinan J."/>
            <person name="Dilworth D."/>
            <person name="Sandor L."/>
            <person name="Poggeler S."/>
            <person name="Barry K."/>
            <person name="Grigoriev I.V."/>
            <person name="Nowrousian M."/>
        </authorList>
    </citation>
    <scope>NUCLEOTIDE SEQUENCE [LARGE SCALE GENOMIC DNA]</scope>
    <source>
        <strain evidence="1 2">CBS 389.68</strain>
    </source>
</reference>
<dbReference type="EMBL" id="ML220124">
    <property type="protein sequence ID" value="TGZ80564.1"/>
    <property type="molecule type" value="Genomic_DNA"/>
</dbReference>
<accession>A0A4S2MVK4</accession>
<dbReference type="OrthoDB" id="5406404at2759"/>
<evidence type="ECO:0000313" key="2">
    <source>
        <dbReference type="Proteomes" id="UP000298138"/>
    </source>
</evidence>
<protein>
    <submittedName>
        <fullName evidence="1">Uncharacterized protein</fullName>
    </submittedName>
</protein>
<dbReference type="InParanoid" id="A0A4S2MVK4"/>
<keyword evidence="2" id="KW-1185">Reference proteome</keyword>
<dbReference type="Proteomes" id="UP000298138">
    <property type="component" value="Unassembled WGS sequence"/>
</dbReference>
<dbReference type="AlphaFoldDB" id="A0A4S2MVK4"/>
<dbReference type="STRING" id="341454.A0A4S2MVK4"/>
<proteinExistence type="predicted"/>